<proteinExistence type="predicted"/>
<evidence type="ECO:0000313" key="3">
    <source>
        <dbReference type="Proteomes" id="UP000005952"/>
    </source>
</evidence>
<dbReference type="Proteomes" id="UP000005952">
    <property type="component" value="Chromosome"/>
</dbReference>
<feature type="region of interest" description="Disordered" evidence="1">
    <location>
        <begin position="187"/>
        <end position="212"/>
    </location>
</feature>
<dbReference type="EMBL" id="CP005587">
    <property type="protein sequence ID" value="AGK57725.1"/>
    <property type="molecule type" value="Genomic_DNA"/>
</dbReference>
<evidence type="ECO:0000313" key="2">
    <source>
        <dbReference type="EMBL" id="AGK57725.1"/>
    </source>
</evidence>
<sequence length="212" mass="21714">MFALRASSTGVWRGLVADGHHVAGVHTFDAGDVCSLGTRYLDRLAVSAAPSLSRERVRVLLQVATFRGWTMIEGATGKIALAVLAAGLTCGCADGSNLGLSTQSLGPDNTAAKTDPMCVSLASQINTLKGDGTIERLEKAADGKTVKVSVKRSALQKQAELNKAYADFQTRCGPKVPAQTAAQAQPAAAAAAAQKTASTQPAAAPANAPKPD</sequence>
<name>N0BC67_9HYPH</name>
<gene>
    <name evidence="2" type="ORF">HYPDE_30253</name>
</gene>
<dbReference type="HOGENOM" id="CLU_1298384_0_0_5"/>
<organism evidence="2 3">
    <name type="scientific">Hyphomicrobium denitrificans 1NES1</name>
    <dbReference type="NCBI Taxonomy" id="670307"/>
    <lineage>
        <taxon>Bacteria</taxon>
        <taxon>Pseudomonadati</taxon>
        <taxon>Pseudomonadota</taxon>
        <taxon>Alphaproteobacteria</taxon>
        <taxon>Hyphomicrobiales</taxon>
        <taxon>Hyphomicrobiaceae</taxon>
        <taxon>Hyphomicrobium</taxon>
    </lineage>
</organism>
<dbReference type="KEGG" id="hdt:HYPDE_30253"/>
<dbReference type="AlphaFoldDB" id="N0BC67"/>
<accession>N0BC67</accession>
<protein>
    <submittedName>
        <fullName evidence="2">Uncharacterized protein</fullName>
    </submittedName>
</protein>
<keyword evidence="3" id="KW-1185">Reference proteome</keyword>
<dbReference type="STRING" id="670307.HYPDE_30253"/>
<evidence type="ECO:0000256" key="1">
    <source>
        <dbReference type="SAM" id="MobiDB-lite"/>
    </source>
</evidence>
<reference evidence="2 3" key="1">
    <citation type="journal article" date="2013" name="Genome Announc.">
        <title>Genome sequences for three denitrifying bacterial strains isolated from a uranium- and nitrate-contaminated subsurface environment.</title>
        <authorList>
            <person name="Venkatramanan R."/>
            <person name="Prakash O."/>
            <person name="Woyke T."/>
            <person name="Chain P."/>
            <person name="Goodwin L.A."/>
            <person name="Watson D."/>
            <person name="Brooks S."/>
            <person name="Kostka J.E."/>
            <person name="Green S.J."/>
        </authorList>
    </citation>
    <scope>NUCLEOTIDE SEQUENCE [LARGE SCALE GENOMIC DNA]</scope>
    <source>
        <strain evidence="2 3">1NES1</strain>
    </source>
</reference>